<dbReference type="GO" id="GO:0016780">
    <property type="term" value="F:phosphotransferase activity, for other substituted phosphate groups"/>
    <property type="evidence" value="ECO:0007669"/>
    <property type="project" value="TreeGrafter"/>
</dbReference>
<name>A0A0C4WQH9_9GAMM</name>
<feature type="region of interest" description="Disordered" evidence="2">
    <location>
        <begin position="1"/>
        <end position="32"/>
    </location>
</feature>
<proteinExistence type="inferred from homology"/>
<dbReference type="EMBL" id="CP010415">
    <property type="protein sequence ID" value="AJE22961.1"/>
    <property type="molecule type" value="Genomic_DNA"/>
</dbReference>
<dbReference type="RefSeq" id="WP_227028744.1">
    <property type="nucleotide sequence ID" value="NZ_CP010415.1"/>
</dbReference>
<dbReference type="InterPro" id="IPR003362">
    <property type="entry name" value="Bact_transf"/>
</dbReference>
<feature type="compositionally biased region" description="Polar residues" evidence="2">
    <location>
        <begin position="1"/>
        <end position="12"/>
    </location>
</feature>
<feature type="transmembrane region" description="Helical" evidence="3">
    <location>
        <begin position="66"/>
        <end position="87"/>
    </location>
</feature>
<evidence type="ECO:0000256" key="2">
    <source>
        <dbReference type="SAM" id="MobiDB-lite"/>
    </source>
</evidence>
<dbReference type="PANTHER" id="PTHR30576:SF10">
    <property type="entry name" value="SLL5057 PROTEIN"/>
    <property type="match status" value="1"/>
</dbReference>
<evidence type="ECO:0000256" key="1">
    <source>
        <dbReference type="ARBA" id="ARBA00006464"/>
    </source>
</evidence>
<dbReference type="PANTHER" id="PTHR30576">
    <property type="entry name" value="COLANIC BIOSYNTHESIS UDP-GLUCOSE LIPID CARRIER TRANSFERASE"/>
    <property type="match status" value="1"/>
</dbReference>
<keyword evidence="3" id="KW-1133">Transmembrane helix</keyword>
<evidence type="ECO:0000259" key="4">
    <source>
        <dbReference type="Pfam" id="PF02397"/>
    </source>
</evidence>
<dbReference type="Proteomes" id="UP000068210">
    <property type="component" value="Chromosome"/>
</dbReference>
<accession>A0A0C4WQH9</accession>
<sequence length="255" mass="29042">MNAPGNSFQQPSFAKDSQYRLKEKRTDPSQREKIENALWVHNHGWLSGRQGGRPWTLSRTKRVSEALAALLLLFLLSPLLLGIALLIRLGSQGPVLFVQQRTGFRGRRFGMFKFRSMVADAEALKESLRHLNKHGPDAIDFKIDADPRVTPIGHWLRRTSLDELPNLINVVRGEMRLVGPRPTSFNASRYHPHHLGRLSIYPGMTGLWQISGRSDVDFDDRVELDMTYIRRQGPLLDLWILLKTPIEVFHGHGAS</sequence>
<dbReference type="AlphaFoldDB" id="A0A0C4WQH9"/>
<evidence type="ECO:0000313" key="6">
    <source>
        <dbReference type="Proteomes" id="UP000068210"/>
    </source>
</evidence>
<evidence type="ECO:0000313" key="5">
    <source>
        <dbReference type="EMBL" id="AJE22961.1"/>
    </source>
</evidence>
<feature type="domain" description="Bacterial sugar transferase" evidence="4">
    <location>
        <begin position="61"/>
        <end position="249"/>
    </location>
</feature>
<keyword evidence="5" id="KW-0808">Transferase</keyword>
<feature type="compositionally biased region" description="Basic and acidic residues" evidence="2">
    <location>
        <begin position="17"/>
        <end position="32"/>
    </location>
</feature>
<dbReference type="KEGG" id="acx:Achr_35650"/>
<dbReference type="HOGENOM" id="CLU_024920_1_0_6"/>
<organism evidence="5 6">
    <name type="scientific">Azotobacter chroococcum NCIMB 8003</name>
    <dbReference type="NCBI Taxonomy" id="1328314"/>
    <lineage>
        <taxon>Bacteria</taxon>
        <taxon>Pseudomonadati</taxon>
        <taxon>Pseudomonadota</taxon>
        <taxon>Gammaproteobacteria</taxon>
        <taxon>Pseudomonadales</taxon>
        <taxon>Pseudomonadaceae</taxon>
        <taxon>Azotobacter</taxon>
    </lineage>
</organism>
<reference evidence="5 6" key="1">
    <citation type="journal article" date="2015" name="PLoS ONE">
        <title>Azotobacter Genomes: The Genome of Azotobacter chroococcum NCIMB 8003 (ATCC 4412).</title>
        <authorList>
            <person name="Robson R.L."/>
            <person name="Jones R."/>
            <person name="Robson R.M."/>
            <person name="Schwartz A."/>
            <person name="Richardson T.H."/>
        </authorList>
    </citation>
    <scope>NUCLEOTIDE SEQUENCE [LARGE SCALE GENOMIC DNA]</scope>
    <source>
        <strain evidence="5 6">NCIMB 8003</strain>
    </source>
</reference>
<dbReference type="STRING" id="1328314.Achr_35650"/>
<keyword evidence="3" id="KW-0472">Membrane</keyword>
<keyword evidence="3" id="KW-0812">Transmembrane</keyword>
<protein>
    <submittedName>
        <fullName evidence="5">Glycosyl transferase possibly involved in lipopolysaccharide synthesis</fullName>
    </submittedName>
</protein>
<comment type="similarity">
    <text evidence="1">Belongs to the bacterial sugar transferase family.</text>
</comment>
<gene>
    <name evidence="5" type="ORF">Achr_35650</name>
</gene>
<keyword evidence="6" id="KW-1185">Reference proteome</keyword>
<dbReference type="Pfam" id="PF02397">
    <property type="entry name" value="Bac_transf"/>
    <property type="match status" value="1"/>
</dbReference>
<evidence type="ECO:0000256" key="3">
    <source>
        <dbReference type="SAM" id="Phobius"/>
    </source>
</evidence>